<reference evidence="4 5" key="1">
    <citation type="submission" date="2018-06" db="EMBL/GenBank/DDBJ databases">
        <title>Comparative genomics reveals the genomic features of Rhizophagus irregularis, R. cerebriforme, R. diaphanum and Gigaspora rosea, and their symbiotic lifestyle signature.</title>
        <authorList>
            <person name="Morin E."/>
            <person name="San Clemente H."/>
            <person name="Chen E.C.H."/>
            <person name="De La Providencia I."/>
            <person name="Hainaut M."/>
            <person name="Kuo A."/>
            <person name="Kohler A."/>
            <person name="Murat C."/>
            <person name="Tang N."/>
            <person name="Roy S."/>
            <person name="Loubradou J."/>
            <person name="Henrissat B."/>
            <person name="Grigoriev I.V."/>
            <person name="Corradi N."/>
            <person name="Roux C."/>
            <person name="Martin F.M."/>
        </authorList>
    </citation>
    <scope>NUCLEOTIDE SEQUENCE [LARGE SCALE GENOMIC DNA]</scope>
    <source>
        <strain evidence="4 5">DAOM 194757</strain>
    </source>
</reference>
<dbReference type="Pfam" id="PF00069">
    <property type="entry name" value="Pkinase"/>
    <property type="match status" value="1"/>
</dbReference>
<sequence length="215" mass="24911">MPTPTISRIYEIYGIAHRCIQKYMMVCRYADKEDLKHYLSKNFATLNWKPRLKILRSTISDLISIHNKRYIHRDIHSGNTLLFSNDVIRGGETHICDLGWSKKTDRSIVCGERYGVLPYIAPGVLLNKRYKKNQKYTVWVQKFAPETPDCYIQLSNRCTNANPTKRPTADKLNEFLVSDRIIPTLSQYHINATYKVGLLKQKSIDPTDLRDLCGS</sequence>
<organism evidence="4 5">
    <name type="scientific">Gigaspora rosea</name>
    <dbReference type="NCBI Taxonomy" id="44941"/>
    <lineage>
        <taxon>Eukaryota</taxon>
        <taxon>Fungi</taxon>
        <taxon>Fungi incertae sedis</taxon>
        <taxon>Mucoromycota</taxon>
        <taxon>Glomeromycotina</taxon>
        <taxon>Glomeromycetes</taxon>
        <taxon>Diversisporales</taxon>
        <taxon>Gigasporaceae</taxon>
        <taxon>Gigaspora</taxon>
    </lineage>
</organism>
<dbReference type="PANTHER" id="PTHR44329">
    <property type="entry name" value="SERINE/THREONINE-PROTEIN KINASE TNNI3K-RELATED"/>
    <property type="match status" value="1"/>
</dbReference>
<evidence type="ECO:0000313" key="5">
    <source>
        <dbReference type="Proteomes" id="UP000266673"/>
    </source>
</evidence>
<evidence type="ECO:0000256" key="1">
    <source>
        <dbReference type="ARBA" id="ARBA00022741"/>
    </source>
</evidence>
<dbReference type="InterPro" id="IPR000719">
    <property type="entry name" value="Prot_kinase_dom"/>
</dbReference>
<dbReference type="SUPFAM" id="SSF56112">
    <property type="entry name" value="Protein kinase-like (PK-like)"/>
    <property type="match status" value="1"/>
</dbReference>
<evidence type="ECO:0000256" key="2">
    <source>
        <dbReference type="ARBA" id="ARBA00022840"/>
    </source>
</evidence>
<dbReference type="EMBL" id="QKWP01000378">
    <property type="protein sequence ID" value="RIB21134.1"/>
    <property type="molecule type" value="Genomic_DNA"/>
</dbReference>
<dbReference type="Gene3D" id="1.10.510.10">
    <property type="entry name" value="Transferase(Phosphotransferase) domain 1"/>
    <property type="match status" value="1"/>
</dbReference>
<keyword evidence="1" id="KW-0547">Nucleotide-binding</keyword>
<dbReference type="PANTHER" id="PTHR44329:SF298">
    <property type="entry name" value="MIXED LINEAGE KINASE DOMAIN-LIKE PROTEIN"/>
    <property type="match status" value="1"/>
</dbReference>
<dbReference type="Proteomes" id="UP000266673">
    <property type="component" value="Unassembled WGS sequence"/>
</dbReference>
<dbReference type="OrthoDB" id="544350at2759"/>
<keyword evidence="5" id="KW-1185">Reference proteome</keyword>
<protein>
    <submittedName>
        <fullName evidence="4">Kinase-like domain-containing protein</fullName>
    </submittedName>
</protein>
<accession>A0A397VFA6</accession>
<keyword evidence="2" id="KW-0067">ATP-binding</keyword>
<name>A0A397VFA6_9GLOM</name>
<dbReference type="SMART" id="SM00220">
    <property type="entry name" value="S_TKc"/>
    <property type="match status" value="1"/>
</dbReference>
<feature type="domain" description="Protein kinase" evidence="3">
    <location>
        <begin position="1"/>
        <end position="215"/>
    </location>
</feature>
<evidence type="ECO:0000313" key="4">
    <source>
        <dbReference type="EMBL" id="RIB21134.1"/>
    </source>
</evidence>
<comment type="caution">
    <text evidence="4">The sequence shown here is derived from an EMBL/GenBank/DDBJ whole genome shotgun (WGS) entry which is preliminary data.</text>
</comment>
<keyword evidence="4" id="KW-0418">Kinase</keyword>
<dbReference type="InterPro" id="IPR051681">
    <property type="entry name" value="Ser/Thr_Kinases-Pseudokinases"/>
</dbReference>
<dbReference type="AlphaFoldDB" id="A0A397VFA6"/>
<evidence type="ECO:0000259" key="3">
    <source>
        <dbReference type="PROSITE" id="PS50011"/>
    </source>
</evidence>
<dbReference type="GO" id="GO:0004674">
    <property type="term" value="F:protein serine/threonine kinase activity"/>
    <property type="evidence" value="ECO:0007669"/>
    <property type="project" value="TreeGrafter"/>
</dbReference>
<keyword evidence="4" id="KW-0808">Transferase</keyword>
<proteinExistence type="predicted"/>
<dbReference type="GO" id="GO:0005524">
    <property type="term" value="F:ATP binding"/>
    <property type="evidence" value="ECO:0007669"/>
    <property type="project" value="UniProtKB-KW"/>
</dbReference>
<dbReference type="STRING" id="44941.A0A397VFA6"/>
<gene>
    <name evidence="4" type="ORF">C2G38_2177461</name>
</gene>
<dbReference type="InterPro" id="IPR011009">
    <property type="entry name" value="Kinase-like_dom_sf"/>
</dbReference>
<dbReference type="PROSITE" id="PS50011">
    <property type="entry name" value="PROTEIN_KINASE_DOM"/>
    <property type="match status" value="1"/>
</dbReference>